<organism evidence="1 2">
    <name type="scientific">Spongiactinospora gelatinilytica</name>
    <dbReference type="NCBI Taxonomy" id="2666298"/>
    <lineage>
        <taxon>Bacteria</taxon>
        <taxon>Bacillati</taxon>
        <taxon>Actinomycetota</taxon>
        <taxon>Actinomycetes</taxon>
        <taxon>Streptosporangiales</taxon>
        <taxon>Streptosporangiaceae</taxon>
        <taxon>Spongiactinospora</taxon>
    </lineage>
</organism>
<sequence>MNSPFAREHYGKGREEGRLEGKASVLLSILTERGIPLSNADRERITTCTDPTLMDIWARRCLTISSTEELFAERPGA</sequence>
<comment type="caution">
    <text evidence="1">The sequence shown here is derived from an EMBL/GenBank/DDBJ whole genome shotgun (WGS) entry which is preliminary data.</text>
</comment>
<gene>
    <name evidence="1" type="ORF">C1I98_31075</name>
</gene>
<protein>
    <submittedName>
        <fullName evidence="1">Uncharacterized protein</fullName>
    </submittedName>
</protein>
<dbReference type="Proteomes" id="UP000248544">
    <property type="component" value="Unassembled WGS sequence"/>
</dbReference>
<proteinExistence type="predicted"/>
<evidence type="ECO:0000313" key="2">
    <source>
        <dbReference type="Proteomes" id="UP000248544"/>
    </source>
</evidence>
<evidence type="ECO:0000313" key="1">
    <source>
        <dbReference type="EMBL" id="PZG30553.1"/>
    </source>
</evidence>
<name>A0A2W2F5E3_9ACTN</name>
<dbReference type="EMBL" id="POUA01000349">
    <property type="protein sequence ID" value="PZG30553.1"/>
    <property type="molecule type" value="Genomic_DNA"/>
</dbReference>
<accession>A0A2W2F5E3</accession>
<dbReference type="AlphaFoldDB" id="A0A2W2F5E3"/>
<keyword evidence="2" id="KW-1185">Reference proteome</keyword>
<reference evidence="1 2" key="1">
    <citation type="submission" date="2018-01" db="EMBL/GenBank/DDBJ databases">
        <title>Draft genome sequence of Sphaerisporangium sp. 7K107.</title>
        <authorList>
            <person name="Sahin N."/>
            <person name="Saygin H."/>
            <person name="Ay H."/>
        </authorList>
    </citation>
    <scope>NUCLEOTIDE SEQUENCE [LARGE SCALE GENOMIC DNA]</scope>
    <source>
        <strain evidence="1 2">7K107</strain>
    </source>
</reference>